<dbReference type="SUPFAM" id="SSF53613">
    <property type="entry name" value="Ribokinase-like"/>
    <property type="match status" value="1"/>
</dbReference>
<dbReference type="AlphaFoldDB" id="A0AAU2GRI2"/>
<evidence type="ECO:0000256" key="2">
    <source>
        <dbReference type="ARBA" id="ARBA00022777"/>
    </source>
</evidence>
<reference evidence="4" key="1">
    <citation type="submission" date="2022-10" db="EMBL/GenBank/DDBJ databases">
        <title>The complete genomes of actinobacterial strains from the NBC collection.</title>
        <authorList>
            <person name="Joergensen T.S."/>
            <person name="Alvarez Arevalo M."/>
            <person name="Sterndorff E.B."/>
            <person name="Faurdal D."/>
            <person name="Vuksanovic O."/>
            <person name="Mourched A.-S."/>
            <person name="Charusanti P."/>
            <person name="Shaw S."/>
            <person name="Blin K."/>
            <person name="Weber T."/>
        </authorList>
    </citation>
    <scope>NUCLEOTIDE SEQUENCE</scope>
    <source>
        <strain evidence="4">NBC_00060</strain>
    </source>
</reference>
<organism evidence="4">
    <name type="scientific">Streptomyces sp. NBC_00060</name>
    <dbReference type="NCBI Taxonomy" id="2975636"/>
    <lineage>
        <taxon>Bacteria</taxon>
        <taxon>Bacillati</taxon>
        <taxon>Actinomycetota</taxon>
        <taxon>Actinomycetes</taxon>
        <taxon>Kitasatosporales</taxon>
        <taxon>Streptomycetaceae</taxon>
        <taxon>Streptomyces</taxon>
    </lineage>
</organism>
<dbReference type="Pfam" id="PF00294">
    <property type="entry name" value="PfkB"/>
    <property type="match status" value="1"/>
</dbReference>
<dbReference type="PANTHER" id="PTHR10584:SF166">
    <property type="entry name" value="RIBOKINASE"/>
    <property type="match status" value="1"/>
</dbReference>
<keyword evidence="1" id="KW-0808">Transferase</keyword>
<gene>
    <name evidence="4" type="ORF">OHV25_01890</name>
</gene>
<evidence type="ECO:0000259" key="3">
    <source>
        <dbReference type="Pfam" id="PF00294"/>
    </source>
</evidence>
<keyword evidence="2 4" id="KW-0418">Kinase</keyword>
<evidence type="ECO:0000256" key="1">
    <source>
        <dbReference type="ARBA" id="ARBA00022679"/>
    </source>
</evidence>
<proteinExistence type="predicted"/>
<dbReference type="InterPro" id="IPR011611">
    <property type="entry name" value="PfkB_dom"/>
</dbReference>
<feature type="domain" description="Carbohydrate kinase PfkB" evidence="3">
    <location>
        <begin position="20"/>
        <end position="295"/>
    </location>
</feature>
<dbReference type="PROSITE" id="PS00584">
    <property type="entry name" value="PFKB_KINASES_2"/>
    <property type="match status" value="1"/>
</dbReference>
<accession>A0AAU2GRI2</accession>
<dbReference type="GO" id="GO:0016301">
    <property type="term" value="F:kinase activity"/>
    <property type="evidence" value="ECO:0007669"/>
    <property type="project" value="UniProtKB-KW"/>
</dbReference>
<dbReference type="InterPro" id="IPR002173">
    <property type="entry name" value="Carboh/pur_kinase_PfkB_CS"/>
</dbReference>
<dbReference type="GO" id="GO:0005829">
    <property type="term" value="C:cytosol"/>
    <property type="evidence" value="ECO:0007669"/>
    <property type="project" value="TreeGrafter"/>
</dbReference>
<sequence length="309" mass="32920">MTPVSSQRANDAVLIAGAYSVDLVLTDLRGPVRAGTEVWAGGLDMVPGGAFTLAMGLHRLGRRAVWAADFGTDVFSREVLATARREGMDETGFRRHQHPVRNVTVALSDRQDRAMIAYEDPVTARPLAELIDVFRPTVVMLPFLQFGPDITGALEAAARHGARVFMDCQDYPGHIGMDEVRKALGQVDVFAPNESEALRVSRADTVEEALALLSDLVPTVVIKRGPAGAIAAANGRRARQASPRVPVVDTTGAGDCFNVGFVHRWMDGRPLHDCLAAGVACGAAAVTGPGSSNALNAPELATWLTRLPH</sequence>
<dbReference type="PANTHER" id="PTHR10584">
    <property type="entry name" value="SUGAR KINASE"/>
    <property type="match status" value="1"/>
</dbReference>
<protein>
    <submittedName>
        <fullName evidence="4">Carbohydrate kinase family protein</fullName>
    </submittedName>
</protein>
<name>A0AAU2GRI2_9ACTN</name>
<dbReference type="InterPro" id="IPR029056">
    <property type="entry name" value="Ribokinase-like"/>
</dbReference>
<evidence type="ECO:0000313" key="4">
    <source>
        <dbReference type="EMBL" id="WTU38396.1"/>
    </source>
</evidence>
<dbReference type="Gene3D" id="3.40.1190.20">
    <property type="match status" value="1"/>
</dbReference>
<dbReference type="EMBL" id="CP108253">
    <property type="protein sequence ID" value="WTU38396.1"/>
    <property type="molecule type" value="Genomic_DNA"/>
</dbReference>